<evidence type="ECO:0000259" key="4">
    <source>
        <dbReference type="Pfam" id="PF00535"/>
    </source>
</evidence>
<evidence type="ECO:0000256" key="1">
    <source>
        <dbReference type="ARBA" id="ARBA00006739"/>
    </source>
</evidence>
<dbReference type="EMBL" id="UAUU01000009">
    <property type="protein sequence ID" value="SPZ88645.1"/>
    <property type="molecule type" value="Genomic_DNA"/>
</dbReference>
<dbReference type="GO" id="GO:0016757">
    <property type="term" value="F:glycosyltransferase activity"/>
    <property type="evidence" value="ECO:0007669"/>
    <property type="project" value="UniProtKB-KW"/>
</dbReference>
<evidence type="ECO:0000313" key="5">
    <source>
        <dbReference type="EMBL" id="SPZ88645.1"/>
    </source>
</evidence>
<evidence type="ECO:0000256" key="2">
    <source>
        <dbReference type="ARBA" id="ARBA00022676"/>
    </source>
</evidence>
<dbReference type="Gene3D" id="3.90.550.10">
    <property type="entry name" value="Spore Coat Polysaccharide Biosynthesis Protein SpsA, Chain A"/>
    <property type="match status" value="1"/>
</dbReference>
<dbReference type="Proteomes" id="UP000251241">
    <property type="component" value="Unassembled WGS sequence"/>
</dbReference>
<dbReference type="InterPro" id="IPR029044">
    <property type="entry name" value="Nucleotide-diphossugar_trans"/>
</dbReference>
<dbReference type="SUPFAM" id="SSF53448">
    <property type="entry name" value="Nucleotide-diphospho-sugar transferases"/>
    <property type="match status" value="1"/>
</dbReference>
<evidence type="ECO:0000313" key="6">
    <source>
        <dbReference type="Proteomes" id="UP000251241"/>
    </source>
</evidence>
<dbReference type="RefSeq" id="WP_112375406.1">
    <property type="nucleotide sequence ID" value="NZ_CP069793.1"/>
</dbReference>
<dbReference type="InterPro" id="IPR050834">
    <property type="entry name" value="Glycosyltransf_2"/>
</dbReference>
<keyword evidence="3" id="KW-0808">Transferase</keyword>
<evidence type="ECO:0000256" key="3">
    <source>
        <dbReference type="ARBA" id="ARBA00022679"/>
    </source>
</evidence>
<name>A0A2X2JMP1_SPHMU</name>
<dbReference type="CDD" id="cd00761">
    <property type="entry name" value="Glyco_tranf_GTA_type"/>
    <property type="match status" value="1"/>
</dbReference>
<reference evidence="5 6" key="1">
    <citation type="submission" date="2018-06" db="EMBL/GenBank/DDBJ databases">
        <authorList>
            <consortium name="Pathogen Informatics"/>
            <person name="Doyle S."/>
        </authorList>
    </citation>
    <scope>NUCLEOTIDE SEQUENCE [LARGE SCALE GENOMIC DNA]</scope>
    <source>
        <strain evidence="5 6">NCTC11343</strain>
    </source>
</reference>
<dbReference type="GeneID" id="97183460"/>
<dbReference type="InterPro" id="IPR001173">
    <property type="entry name" value="Glyco_trans_2-like"/>
</dbReference>
<dbReference type="PANTHER" id="PTHR43685">
    <property type="entry name" value="GLYCOSYLTRANSFERASE"/>
    <property type="match status" value="1"/>
</dbReference>
<comment type="similarity">
    <text evidence="1">Belongs to the glycosyltransferase 2 family.</text>
</comment>
<feature type="domain" description="Glycosyltransferase 2-like" evidence="4">
    <location>
        <begin position="5"/>
        <end position="138"/>
    </location>
</feature>
<organism evidence="5 6">
    <name type="scientific">Sphingobacterium multivorum</name>
    <dbReference type="NCBI Taxonomy" id="28454"/>
    <lineage>
        <taxon>Bacteria</taxon>
        <taxon>Pseudomonadati</taxon>
        <taxon>Bacteroidota</taxon>
        <taxon>Sphingobacteriia</taxon>
        <taxon>Sphingobacteriales</taxon>
        <taxon>Sphingobacteriaceae</taxon>
        <taxon>Sphingobacterium</taxon>
    </lineage>
</organism>
<accession>A0A2X2JMP1</accession>
<gene>
    <name evidence="5" type="primary">kfoC_5</name>
    <name evidence="5" type="ORF">NCTC11343_03611</name>
</gene>
<dbReference type="AlphaFoldDB" id="A0A2X2JMP1"/>
<protein>
    <submittedName>
        <fullName evidence="5">Chondroitin polymerase</fullName>
    </submittedName>
</protein>
<sequence>MSLLTIVMPAYNAAKYINETLKSFIDQTFTDWKLIIINDASTDNTQQIVEEWKNKDSRIQLINNEINLRITKTMNKGIQFVESPFFARVDSDDILLPHHFEYLISYLNQNANVDICGSQVITIDGQGNFRRKWNYEIESDWIEQSAIFACPFLQSSVVMRTEVIKGLNGYREEMELIEDYELWIRSLKSYKAASLDLYTVKYRIHDHNISENNKSKMLLLLESMYHENQQNYPIDKTNLHLHARMEIGEWSNISLKLVKHLSKFENNLSAINSAQSFYSARQYKEVLRKYFANAYLKIATQNKGFVRFYAISLALIKYPKWVVFIINRKRENAKA</sequence>
<dbReference type="Pfam" id="PF00535">
    <property type="entry name" value="Glycos_transf_2"/>
    <property type="match status" value="1"/>
</dbReference>
<dbReference type="PANTHER" id="PTHR43685:SF5">
    <property type="entry name" value="GLYCOSYLTRANSFERASE EPSE-RELATED"/>
    <property type="match status" value="1"/>
</dbReference>
<keyword evidence="2" id="KW-0328">Glycosyltransferase</keyword>
<proteinExistence type="inferred from homology"/>